<organism evidence="15 16">
    <name type="scientific">Devosia soli</name>
    <dbReference type="NCBI Taxonomy" id="361041"/>
    <lineage>
        <taxon>Bacteria</taxon>
        <taxon>Pseudomonadati</taxon>
        <taxon>Pseudomonadota</taxon>
        <taxon>Alphaproteobacteria</taxon>
        <taxon>Hyphomicrobiales</taxon>
        <taxon>Devosiaceae</taxon>
        <taxon>Devosia</taxon>
    </lineage>
</organism>
<feature type="domain" description="Cytochrome b561 bacterial/Ni-hydrogenase" evidence="14">
    <location>
        <begin position="7"/>
        <end position="178"/>
    </location>
</feature>
<comment type="cofactor">
    <cofactor evidence="1">
        <name>heme b</name>
        <dbReference type="ChEBI" id="CHEBI:60344"/>
    </cofactor>
</comment>
<dbReference type="GO" id="GO:0022904">
    <property type="term" value="P:respiratory electron transport chain"/>
    <property type="evidence" value="ECO:0007669"/>
    <property type="project" value="InterPro"/>
</dbReference>
<evidence type="ECO:0000256" key="3">
    <source>
        <dbReference type="ARBA" id="ARBA00022448"/>
    </source>
</evidence>
<evidence type="ECO:0000313" key="15">
    <source>
        <dbReference type="EMBL" id="KKB80913.1"/>
    </source>
</evidence>
<dbReference type="InterPro" id="IPR011577">
    <property type="entry name" value="Cyt_b561_bac/Ni-Hgenase"/>
</dbReference>
<keyword evidence="6 13" id="KW-0812">Transmembrane</keyword>
<dbReference type="RefSeq" id="WP_046141656.1">
    <property type="nucleotide sequence ID" value="NZ_LAJG01000005.1"/>
</dbReference>
<keyword evidence="16" id="KW-1185">Reference proteome</keyword>
<evidence type="ECO:0000256" key="7">
    <source>
        <dbReference type="ARBA" id="ARBA00022723"/>
    </source>
</evidence>
<evidence type="ECO:0000256" key="2">
    <source>
        <dbReference type="ARBA" id="ARBA00004651"/>
    </source>
</evidence>
<dbReference type="PATRIC" id="fig|361041.3.peg.3708"/>
<proteinExistence type="inferred from homology"/>
<reference evidence="15 16" key="1">
    <citation type="submission" date="2015-03" db="EMBL/GenBank/DDBJ databases">
        <authorList>
            <person name="Hassan Y.I."/>
            <person name="Lepp D."/>
            <person name="Zhou T."/>
        </authorList>
    </citation>
    <scope>NUCLEOTIDE SEQUENCE [LARGE SCALE GENOMIC DNA]</scope>
    <source>
        <strain evidence="15 16">GH2-10</strain>
    </source>
</reference>
<accession>A0A0F5LEY0</accession>
<dbReference type="GO" id="GO:0046872">
    <property type="term" value="F:metal ion binding"/>
    <property type="evidence" value="ECO:0007669"/>
    <property type="project" value="UniProtKB-KW"/>
</dbReference>
<feature type="transmembrane region" description="Helical" evidence="13">
    <location>
        <begin position="86"/>
        <end position="107"/>
    </location>
</feature>
<evidence type="ECO:0000256" key="4">
    <source>
        <dbReference type="ARBA" id="ARBA00022475"/>
    </source>
</evidence>
<keyword evidence="7" id="KW-0479">Metal-binding</keyword>
<keyword evidence="8" id="KW-0249">Electron transport</keyword>
<dbReference type="PANTHER" id="PTHR30529:SF6">
    <property type="entry name" value="BLL0291 PROTEIN"/>
    <property type="match status" value="1"/>
</dbReference>
<evidence type="ECO:0000256" key="6">
    <source>
        <dbReference type="ARBA" id="ARBA00022692"/>
    </source>
</evidence>
<keyword evidence="5" id="KW-0349">Heme</keyword>
<dbReference type="InterPro" id="IPR052168">
    <property type="entry name" value="Cytochrome_b561_oxidase"/>
</dbReference>
<comment type="caution">
    <text evidence="15">The sequence shown here is derived from an EMBL/GenBank/DDBJ whole genome shotgun (WGS) entry which is preliminary data.</text>
</comment>
<dbReference type="Proteomes" id="UP000033514">
    <property type="component" value="Unassembled WGS sequence"/>
</dbReference>
<dbReference type="GO" id="GO:0005886">
    <property type="term" value="C:plasma membrane"/>
    <property type="evidence" value="ECO:0007669"/>
    <property type="project" value="UniProtKB-SubCell"/>
</dbReference>
<keyword evidence="10" id="KW-0408">Iron</keyword>
<dbReference type="GO" id="GO:0009055">
    <property type="term" value="F:electron transfer activity"/>
    <property type="evidence" value="ECO:0007669"/>
    <property type="project" value="InterPro"/>
</dbReference>
<evidence type="ECO:0000256" key="11">
    <source>
        <dbReference type="ARBA" id="ARBA00023136"/>
    </source>
</evidence>
<evidence type="ECO:0000313" key="16">
    <source>
        <dbReference type="Proteomes" id="UP000033514"/>
    </source>
</evidence>
<protein>
    <submittedName>
        <fullName evidence="15">Cytochrome B561</fullName>
    </submittedName>
</protein>
<feature type="transmembrane region" description="Helical" evidence="13">
    <location>
        <begin position="13"/>
        <end position="33"/>
    </location>
</feature>
<evidence type="ECO:0000256" key="12">
    <source>
        <dbReference type="ARBA" id="ARBA00037975"/>
    </source>
</evidence>
<dbReference type="AlphaFoldDB" id="A0A0F5LEY0"/>
<evidence type="ECO:0000256" key="13">
    <source>
        <dbReference type="SAM" id="Phobius"/>
    </source>
</evidence>
<keyword evidence="4" id="KW-1003">Cell membrane</keyword>
<dbReference type="SUPFAM" id="SSF81342">
    <property type="entry name" value="Transmembrane di-heme cytochromes"/>
    <property type="match status" value="1"/>
</dbReference>
<dbReference type="PANTHER" id="PTHR30529">
    <property type="entry name" value="CYTOCHROME B561"/>
    <property type="match status" value="1"/>
</dbReference>
<dbReference type="OrthoDB" id="1247465at2"/>
<name>A0A0F5LEY0_9HYPH</name>
<comment type="similarity">
    <text evidence="12">Belongs to the cytochrome b561 family.</text>
</comment>
<keyword evidence="9 13" id="KW-1133">Transmembrane helix</keyword>
<dbReference type="STRING" id="361041.VW35_01610"/>
<evidence type="ECO:0000256" key="9">
    <source>
        <dbReference type="ARBA" id="ARBA00022989"/>
    </source>
</evidence>
<comment type="subcellular location">
    <subcellularLocation>
        <location evidence="2">Cell membrane</location>
        <topology evidence="2">Multi-pass membrane protein</topology>
    </subcellularLocation>
</comment>
<dbReference type="InterPro" id="IPR016174">
    <property type="entry name" value="Di-haem_cyt_TM"/>
</dbReference>
<evidence type="ECO:0000256" key="5">
    <source>
        <dbReference type="ARBA" id="ARBA00022617"/>
    </source>
</evidence>
<keyword evidence="11 13" id="KW-0472">Membrane</keyword>
<feature type="transmembrane region" description="Helical" evidence="13">
    <location>
        <begin position="45"/>
        <end position="66"/>
    </location>
</feature>
<dbReference type="EMBL" id="LAJG01000005">
    <property type="protein sequence ID" value="KKB80913.1"/>
    <property type="molecule type" value="Genomic_DNA"/>
</dbReference>
<gene>
    <name evidence="15" type="ORF">VW35_01610</name>
</gene>
<feature type="transmembrane region" description="Helical" evidence="13">
    <location>
        <begin position="147"/>
        <end position="166"/>
    </location>
</feature>
<keyword evidence="3" id="KW-0813">Transport</keyword>
<evidence type="ECO:0000256" key="1">
    <source>
        <dbReference type="ARBA" id="ARBA00001970"/>
    </source>
</evidence>
<evidence type="ECO:0000259" key="14">
    <source>
        <dbReference type="Pfam" id="PF01292"/>
    </source>
</evidence>
<sequence>MTSNLTYKPLAKAFHWLTALLVLLTIPAAFIMLTPGIERSLQDPLFLFHKNIGVVIFVLVALRLAYRSVNPPPPLPASVPAWQRHAAAITHWLLYALLLAMALSGYIRVTAGGFPLEVFDRIGLPRPVPRSDSLAETAKAIHATLRYPLIALIILHIAAALQHAIIKRDGVFQRMLPGAR</sequence>
<dbReference type="Pfam" id="PF01292">
    <property type="entry name" value="Ni_hydr_CYTB"/>
    <property type="match status" value="1"/>
</dbReference>
<evidence type="ECO:0000256" key="8">
    <source>
        <dbReference type="ARBA" id="ARBA00022982"/>
    </source>
</evidence>
<dbReference type="GO" id="GO:0020037">
    <property type="term" value="F:heme binding"/>
    <property type="evidence" value="ECO:0007669"/>
    <property type="project" value="TreeGrafter"/>
</dbReference>
<evidence type="ECO:0000256" key="10">
    <source>
        <dbReference type="ARBA" id="ARBA00023004"/>
    </source>
</evidence>